<dbReference type="InterPro" id="IPR001173">
    <property type="entry name" value="Glyco_trans_2-like"/>
</dbReference>
<comment type="caution">
    <text evidence="9">The sequence shown here is derived from an EMBL/GenBank/DDBJ whole genome shotgun (WGS) entry which is preliminary data.</text>
</comment>
<dbReference type="Gene3D" id="3.90.550.10">
    <property type="entry name" value="Spore Coat Polysaccharide Biosynthesis Protein SpsA, Chain A"/>
    <property type="match status" value="1"/>
</dbReference>
<keyword evidence="6" id="KW-1133">Transmembrane helix</keyword>
<protein>
    <submittedName>
        <fullName evidence="9">Dolichol-phosphate mannosyltransferase</fullName>
    </submittedName>
</protein>
<dbReference type="EMBL" id="BJUZ01000003">
    <property type="protein sequence ID" value="GEK94418.1"/>
    <property type="molecule type" value="Genomic_DNA"/>
</dbReference>
<dbReference type="CDD" id="cd04179">
    <property type="entry name" value="DPM_DPG-synthase_like"/>
    <property type="match status" value="1"/>
</dbReference>
<organism evidence="9 10">
    <name type="scientific">Gluconobacter wancherniae NBRC 103581</name>
    <dbReference type="NCBI Taxonomy" id="656744"/>
    <lineage>
        <taxon>Bacteria</taxon>
        <taxon>Pseudomonadati</taxon>
        <taxon>Pseudomonadota</taxon>
        <taxon>Alphaproteobacteria</taxon>
        <taxon>Acetobacterales</taxon>
        <taxon>Acetobacteraceae</taxon>
        <taxon>Gluconobacter</taxon>
    </lineage>
</organism>
<evidence type="ECO:0000256" key="7">
    <source>
        <dbReference type="ARBA" id="ARBA00023136"/>
    </source>
</evidence>
<keyword evidence="3 9" id="KW-0808">Transferase</keyword>
<accession>A0A511B1Y9</accession>
<gene>
    <name evidence="9" type="primary">dpm1</name>
    <name evidence="9" type="ORF">GWA01_21880</name>
</gene>
<dbReference type="InterPro" id="IPR029044">
    <property type="entry name" value="Nucleotide-diphossugar_trans"/>
</dbReference>
<dbReference type="PANTHER" id="PTHR48090:SF3">
    <property type="entry name" value="UNDECAPRENYL-PHOSPHATE 4-DEOXY-4-FORMAMIDO-L-ARABINOSE TRANSFERASE"/>
    <property type="match status" value="1"/>
</dbReference>
<keyword evidence="7" id="KW-0472">Membrane</keyword>
<dbReference type="RefSeq" id="WP_146797916.1">
    <property type="nucleotide sequence ID" value="NZ_BARC01000002.1"/>
</dbReference>
<dbReference type="GO" id="GO:0009103">
    <property type="term" value="P:lipopolysaccharide biosynthetic process"/>
    <property type="evidence" value="ECO:0007669"/>
    <property type="project" value="UniProtKB-KW"/>
</dbReference>
<keyword evidence="1" id="KW-1003">Cell membrane</keyword>
<dbReference type="GO" id="GO:0005886">
    <property type="term" value="C:plasma membrane"/>
    <property type="evidence" value="ECO:0007669"/>
    <property type="project" value="TreeGrafter"/>
</dbReference>
<keyword evidence="5" id="KW-0448">Lipopolysaccharide biosynthesis</keyword>
<evidence type="ECO:0000256" key="6">
    <source>
        <dbReference type="ARBA" id="ARBA00022989"/>
    </source>
</evidence>
<dbReference type="OrthoDB" id="9807795at2"/>
<name>A0A511B1Y9_9PROT</name>
<keyword evidence="10" id="KW-1185">Reference proteome</keyword>
<dbReference type="GO" id="GO:0099621">
    <property type="term" value="F:undecaprenyl-phosphate 4-deoxy-4-formamido-L-arabinose transferase activity"/>
    <property type="evidence" value="ECO:0007669"/>
    <property type="project" value="TreeGrafter"/>
</dbReference>
<sequence>MTNFSPRHDKGSSSVEPPVLSIVMAVLNEADNILPVCQEISETLSQLPATEILAIDDGSTDETVERLLEARHRFVPSLRIISHPKRLGKSAALRTGVTAARGKWVATIDGDGQDDPVAIVSMLERARASNGAPPLVVGVRRKRNDRLSRRLATRLANGLRRRLLNDGCPDTGAPLKLFSRDLFLRMPQFEGVHRFLPALLGHYGAPLICIEVKHRARLHGTSKYTNLNRALVGIRDMLGVMWLQNRTHLPDHLTER</sequence>
<proteinExistence type="predicted"/>
<evidence type="ECO:0000256" key="3">
    <source>
        <dbReference type="ARBA" id="ARBA00022679"/>
    </source>
</evidence>
<reference evidence="9 10" key="1">
    <citation type="submission" date="2019-07" db="EMBL/GenBank/DDBJ databases">
        <title>Whole genome shotgun sequence of Gluconobacter wancherniae NBRC 103581.</title>
        <authorList>
            <person name="Hosoyama A."/>
            <person name="Uohara A."/>
            <person name="Ohji S."/>
            <person name="Ichikawa N."/>
        </authorList>
    </citation>
    <scope>NUCLEOTIDE SEQUENCE [LARGE SCALE GENOMIC DNA]</scope>
    <source>
        <strain evidence="9 10">NBRC 103581</strain>
    </source>
</reference>
<dbReference type="SUPFAM" id="SSF53448">
    <property type="entry name" value="Nucleotide-diphospho-sugar transferases"/>
    <property type="match status" value="1"/>
</dbReference>
<dbReference type="AlphaFoldDB" id="A0A511B1Y9"/>
<evidence type="ECO:0000256" key="4">
    <source>
        <dbReference type="ARBA" id="ARBA00022692"/>
    </source>
</evidence>
<keyword evidence="2 9" id="KW-0328">Glycosyltransferase</keyword>
<dbReference type="Pfam" id="PF00535">
    <property type="entry name" value="Glycos_transf_2"/>
    <property type="match status" value="1"/>
</dbReference>
<dbReference type="InterPro" id="IPR050256">
    <property type="entry name" value="Glycosyltransferase_2"/>
</dbReference>
<dbReference type="Proteomes" id="UP000321230">
    <property type="component" value="Unassembled WGS sequence"/>
</dbReference>
<keyword evidence="4" id="KW-0812">Transmembrane</keyword>
<dbReference type="FunFam" id="3.90.550.10:FF:000170">
    <property type="entry name" value="Dolichol-phosphate mannosyltransferase"/>
    <property type="match status" value="1"/>
</dbReference>
<evidence type="ECO:0000313" key="9">
    <source>
        <dbReference type="EMBL" id="GEK94418.1"/>
    </source>
</evidence>
<feature type="domain" description="Glycosyltransferase 2-like" evidence="8">
    <location>
        <begin position="21"/>
        <end position="183"/>
    </location>
</feature>
<evidence type="ECO:0000256" key="1">
    <source>
        <dbReference type="ARBA" id="ARBA00022475"/>
    </source>
</evidence>
<evidence type="ECO:0000256" key="2">
    <source>
        <dbReference type="ARBA" id="ARBA00022676"/>
    </source>
</evidence>
<dbReference type="PANTHER" id="PTHR48090">
    <property type="entry name" value="UNDECAPRENYL-PHOSPHATE 4-DEOXY-4-FORMAMIDO-L-ARABINOSE TRANSFERASE-RELATED"/>
    <property type="match status" value="1"/>
</dbReference>
<evidence type="ECO:0000256" key="5">
    <source>
        <dbReference type="ARBA" id="ARBA00022985"/>
    </source>
</evidence>
<evidence type="ECO:0000313" key="10">
    <source>
        <dbReference type="Proteomes" id="UP000321230"/>
    </source>
</evidence>
<evidence type="ECO:0000259" key="8">
    <source>
        <dbReference type="Pfam" id="PF00535"/>
    </source>
</evidence>